<dbReference type="GO" id="GO:0046654">
    <property type="term" value="P:tetrahydrofolate biosynthetic process"/>
    <property type="evidence" value="ECO:0007669"/>
    <property type="project" value="UniProtKB-UniPathway"/>
</dbReference>
<dbReference type="UniPathway" id="UPA00077">
    <property type="reaction ID" value="UER00155"/>
</dbReference>
<dbReference type="GeneID" id="57239458"/>
<dbReference type="AlphaFoldDB" id="A0A099WV22"/>
<reference evidence="14 16" key="1">
    <citation type="submission" date="2014-08" db="EMBL/GenBank/DDBJ databases">
        <title>Porphyromonas gulae strain:COT-052_OH1451 Genome sequencing.</title>
        <authorList>
            <person name="Wallis C."/>
            <person name="Deusch O."/>
            <person name="O'Flynn C."/>
            <person name="Davis I."/>
            <person name="Jospin G."/>
            <person name="Darling A.E."/>
            <person name="Coil D.A."/>
            <person name="Alexiev A."/>
            <person name="Horsfall A."/>
            <person name="Kirkwood N."/>
            <person name="Harris S."/>
            <person name="Eisen J.A."/>
        </authorList>
    </citation>
    <scope>NUCLEOTIDE SEQUENCE [LARGE SCALE GENOMIC DNA]</scope>
    <source>
        <strain evidence="16">COT-052 OH1451</strain>
        <strain evidence="14">COT-052_OH1451</strain>
    </source>
</reference>
<dbReference type="RefSeq" id="WP_018964434.1">
    <property type="nucleotide sequence ID" value="NZ_CALUCC010000098.1"/>
</dbReference>
<evidence type="ECO:0000256" key="5">
    <source>
        <dbReference type="ARBA" id="ARBA00022679"/>
    </source>
</evidence>
<evidence type="ECO:0000256" key="10">
    <source>
        <dbReference type="ARBA" id="ARBA00029409"/>
    </source>
</evidence>
<evidence type="ECO:0000256" key="8">
    <source>
        <dbReference type="ARBA" id="ARBA00022840"/>
    </source>
</evidence>
<sequence>MGIVYLSLGSNLGDRHSLLSAALDMLQTRVGRLLTLSRFYETEPWGFESPHPFLNAVVALRSKLKPQDILHITQAIERELGRTQKSNGGIYHDRPIDIDILLHTTYPKVQSPELELPHPQMWQRDFVRMPLSDVAPWLHPDEPSHAL</sequence>
<dbReference type="Proteomes" id="UP000030146">
    <property type="component" value="Unassembled WGS sequence"/>
</dbReference>
<evidence type="ECO:0000256" key="1">
    <source>
        <dbReference type="ARBA" id="ARBA00005051"/>
    </source>
</evidence>
<dbReference type="OrthoDB" id="9808041at2"/>
<evidence type="ECO:0000256" key="2">
    <source>
        <dbReference type="ARBA" id="ARBA00005810"/>
    </source>
</evidence>
<gene>
    <name evidence="14" type="ORF">HR08_06865</name>
    <name evidence="15" type="ORF">HR15_05290</name>
</gene>
<evidence type="ECO:0000313" key="17">
    <source>
        <dbReference type="Proteomes" id="UP000030146"/>
    </source>
</evidence>
<dbReference type="CDD" id="cd00483">
    <property type="entry name" value="HPPK"/>
    <property type="match status" value="1"/>
</dbReference>
<comment type="caution">
    <text evidence="14">The sequence shown here is derived from an EMBL/GenBank/DDBJ whole genome shotgun (WGS) entry which is preliminary data.</text>
</comment>
<dbReference type="SUPFAM" id="SSF55083">
    <property type="entry name" value="6-hydroxymethyl-7,8-dihydropterin pyrophosphokinase, HPPK"/>
    <property type="match status" value="1"/>
</dbReference>
<evidence type="ECO:0000313" key="15">
    <source>
        <dbReference type="EMBL" id="KGN88365.1"/>
    </source>
</evidence>
<proteinExistence type="inferred from homology"/>
<evidence type="ECO:0000256" key="11">
    <source>
        <dbReference type="ARBA" id="ARBA00029766"/>
    </source>
</evidence>
<keyword evidence="17" id="KW-1185">Reference proteome</keyword>
<dbReference type="PANTHER" id="PTHR43071:SF1">
    <property type="entry name" value="2-AMINO-4-HYDROXY-6-HYDROXYMETHYLDIHYDROPTERIDINE PYROPHOSPHOKINASE"/>
    <property type="match status" value="1"/>
</dbReference>
<feature type="domain" description="7,8-dihydro-6-hydroxymethylpterin-pyrophosphokinase" evidence="13">
    <location>
        <begin position="5"/>
        <end position="136"/>
    </location>
</feature>
<evidence type="ECO:0000313" key="14">
    <source>
        <dbReference type="EMBL" id="KGN85292.1"/>
    </source>
</evidence>
<evidence type="ECO:0000256" key="7">
    <source>
        <dbReference type="ARBA" id="ARBA00022777"/>
    </source>
</evidence>
<dbReference type="PATRIC" id="fig|111105.18.peg.300"/>
<keyword evidence="5" id="KW-0808">Transferase</keyword>
<dbReference type="NCBIfam" id="TIGR01498">
    <property type="entry name" value="folK"/>
    <property type="match status" value="1"/>
</dbReference>
<dbReference type="GO" id="GO:0003848">
    <property type="term" value="F:2-amino-4-hydroxy-6-hydroxymethyldihydropteridine diphosphokinase activity"/>
    <property type="evidence" value="ECO:0007669"/>
    <property type="project" value="UniProtKB-EC"/>
</dbReference>
<evidence type="ECO:0000256" key="12">
    <source>
        <dbReference type="ARBA" id="ARBA00033413"/>
    </source>
</evidence>
<dbReference type="EC" id="2.7.6.3" evidence="3"/>
<evidence type="ECO:0000256" key="3">
    <source>
        <dbReference type="ARBA" id="ARBA00013253"/>
    </source>
</evidence>
<dbReference type="eggNOG" id="COG0801">
    <property type="taxonomic scope" value="Bacteria"/>
</dbReference>
<reference evidence="15 17" key="2">
    <citation type="submission" date="2014-08" db="EMBL/GenBank/DDBJ databases">
        <title>Porphyromonas gulae strain:COT-052_OH3439 Genome sequencing.</title>
        <authorList>
            <person name="Wallis C."/>
            <person name="Deusch O."/>
            <person name="O'Flynn C."/>
            <person name="Davis I."/>
            <person name="Jospin G."/>
            <person name="Darling A.E."/>
            <person name="Coil D.A."/>
            <person name="Alexiev A."/>
            <person name="Horsfall A."/>
            <person name="Kirkwood N."/>
            <person name="Harris S."/>
            <person name="Eisen J.A."/>
        </authorList>
    </citation>
    <scope>NUCLEOTIDE SEQUENCE [LARGE SCALE GENOMIC DNA]</scope>
    <source>
        <strain evidence="17">COT-052 OH3439</strain>
        <strain evidence="15">COT-052_OH3439</strain>
    </source>
</reference>
<comment type="pathway">
    <text evidence="1">Cofactor biosynthesis; tetrahydrofolate biosynthesis; 2-amino-4-hydroxy-6-hydroxymethyl-7,8-dihydropteridine diphosphate from 7,8-dihydroneopterin triphosphate: step 4/4.</text>
</comment>
<evidence type="ECO:0000256" key="6">
    <source>
        <dbReference type="ARBA" id="ARBA00022741"/>
    </source>
</evidence>
<dbReference type="Proteomes" id="UP000030130">
    <property type="component" value="Unassembled WGS sequence"/>
</dbReference>
<keyword evidence="9" id="KW-0289">Folate biosynthesis</keyword>
<keyword evidence="6" id="KW-0547">Nucleotide-binding</keyword>
<dbReference type="InterPro" id="IPR000550">
    <property type="entry name" value="Hppk"/>
</dbReference>
<evidence type="ECO:0000256" key="4">
    <source>
        <dbReference type="ARBA" id="ARBA00016218"/>
    </source>
</evidence>
<comment type="similarity">
    <text evidence="2">Belongs to the HPPK family.</text>
</comment>
<dbReference type="GO" id="GO:0016301">
    <property type="term" value="F:kinase activity"/>
    <property type="evidence" value="ECO:0007669"/>
    <property type="project" value="UniProtKB-KW"/>
</dbReference>
<name>A0A099WV22_9PORP</name>
<dbReference type="Gene3D" id="3.30.70.560">
    <property type="entry name" value="7,8-Dihydro-6-hydroxymethylpterin-pyrophosphokinase HPPK"/>
    <property type="match status" value="1"/>
</dbReference>
<dbReference type="GO" id="GO:0046656">
    <property type="term" value="P:folic acid biosynthetic process"/>
    <property type="evidence" value="ECO:0007669"/>
    <property type="project" value="UniProtKB-KW"/>
</dbReference>
<comment type="function">
    <text evidence="10">Catalyzes the transfer of pyrophosphate from adenosine triphosphate (ATP) to 6-hydroxymethyl-7,8-dihydropterin, an enzymatic step in folate biosynthesis pathway.</text>
</comment>
<dbReference type="GO" id="GO:0005524">
    <property type="term" value="F:ATP binding"/>
    <property type="evidence" value="ECO:0007669"/>
    <property type="project" value="UniProtKB-KW"/>
</dbReference>
<evidence type="ECO:0000313" key="16">
    <source>
        <dbReference type="Proteomes" id="UP000030130"/>
    </source>
</evidence>
<dbReference type="STRING" id="111105.HR09_10200"/>
<evidence type="ECO:0000259" key="13">
    <source>
        <dbReference type="Pfam" id="PF01288"/>
    </source>
</evidence>
<dbReference type="EMBL" id="JRAK01000074">
    <property type="protein sequence ID" value="KGN88365.1"/>
    <property type="molecule type" value="Genomic_DNA"/>
</dbReference>
<keyword evidence="8" id="KW-0067">ATP-binding</keyword>
<organism evidence="14 16">
    <name type="scientific">Porphyromonas gulae</name>
    <dbReference type="NCBI Taxonomy" id="111105"/>
    <lineage>
        <taxon>Bacteria</taxon>
        <taxon>Pseudomonadati</taxon>
        <taxon>Bacteroidota</taxon>
        <taxon>Bacteroidia</taxon>
        <taxon>Bacteroidales</taxon>
        <taxon>Porphyromonadaceae</taxon>
        <taxon>Porphyromonas</taxon>
    </lineage>
</organism>
<dbReference type="EMBL" id="JRAI01000059">
    <property type="protein sequence ID" value="KGN85292.1"/>
    <property type="molecule type" value="Genomic_DNA"/>
</dbReference>
<dbReference type="PANTHER" id="PTHR43071">
    <property type="entry name" value="2-AMINO-4-HYDROXY-6-HYDROXYMETHYLDIHYDROPTERIDINE PYROPHOSPHOKINASE"/>
    <property type="match status" value="1"/>
</dbReference>
<protein>
    <recommendedName>
        <fullName evidence="4">2-amino-4-hydroxy-6-hydroxymethyldihydropteridine pyrophosphokinase</fullName>
        <ecNumber evidence="3">2.7.6.3</ecNumber>
    </recommendedName>
    <alternativeName>
        <fullName evidence="11">6-hydroxymethyl-7,8-dihydropterin pyrophosphokinase</fullName>
    </alternativeName>
    <alternativeName>
        <fullName evidence="12">7,8-dihydro-6-hydroxymethylpterin-pyrophosphokinase</fullName>
    </alternativeName>
</protein>
<dbReference type="InterPro" id="IPR035907">
    <property type="entry name" value="Hppk_sf"/>
</dbReference>
<accession>A0A099WV22</accession>
<dbReference type="Pfam" id="PF01288">
    <property type="entry name" value="HPPK"/>
    <property type="match status" value="1"/>
</dbReference>
<evidence type="ECO:0000256" key="9">
    <source>
        <dbReference type="ARBA" id="ARBA00022909"/>
    </source>
</evidence>
<keyword evidence="7 14" id="KW-0418">Kinase</keyword>